<organism evidence="2 3">
    <name type="scientific">Prevotella lacticifex</name>
    <dbReference type="NCBI Taxonomy" id="2854755"/>
    <lineage>
        <taxon>Bacteria</taxon>
        <taxon>Pseudomonadati</taxon>
        <taxon>Bacteroidota</taxon>
        <taxon>Bacteroidia</taxon>
        <taxon>Bacteroidales</taxon>
        <taxon>Prevotellaceae</taxon>
        <taxon>Prevotella</taxon>
    </lineage>
</organism>
<accession>A0A9R1CCB5</accession>
<evidence type="ECO:0000313" key="3">
    <source>
        <dbReference type="Proteomes" id="UP000825483"/>
    </source>
</evidence>
<dbReference type="PROSITE" id="PS51257">
    <property type="entry name" value="PROKAR_LIPOPROTEIN"/>
    <property type="match status" value="1"/>
</dbReference>
<keyword evidence="1" id="KW-0732">Signal</keyword>
<dbReference type="AlphaFoldDB" id="A0A9R1CCB5"/>
<dbReference type="Proteomes" id="UP000825483">
    <property type="component" value="Unassembled WGS sequence"/>
</dbReference>
<dbReference type="Gene3D" id="2.60.40.10">
    <property type="entry name" value="Immunoglobulins"/>
    <property type="match status" value="1"/>
</dbReference>
<feature type="signal peptide" evidence="1">
    <location>
        <begin position="1"/>
        <end position="20"/>
    </location>
</feature>
<dbReference type="GeneID" id="72466074"/>
<dbReference type="EMBL" id="BPUB01000002">
    <property type="protein sequence ID" value="GJG59882.1"/>
    <property type="molecule type" value="Genomic_DNA"/>
</dbReference>
<sequence>MKKIFSFILLALTFMAPVLTSCSNDDPLSTASADDDPRIIDPVFPDRVNGQLATFATLNRDNKLSMTLTVTPADYTTCTWFLDGVQVNEGKAIEQQLEAGTYDLKIVATTTAGKSTSREGLVVVKPLDGDPTTTTKSFERIIAPGTVATLYGRNLDGVKALSIGGQTVNDIEIENTDDGQLLQYLVPDGLADGTYRVSLITADGQSYGADKVTVSSQPLVTTGAGRANANAEWTLKGINLDKVASVTVGGTTVTNFTKQTAGELTLVCPALAEGEYTVTGKTRDGKNLTFYSGDSIATSLTVTISSEQTLWEGHHYVSWDKPDGDPNKTFNLIGKDVFAKLKAGTILKVYYSVEPSDTYHQMQIMTAWWTLLPGSQKMDITGEGAYTYTLQQDALDLIQQQDGFLVGGHGFYVDRVTVQ</sequence>
<protein>
    <recommendedName>
        <fullName evidence="4">Lipoprotein</fullName>
    </recommendedName>
</protein>
<keyword evidence="3" id="KW-1185">Reference proteome</keyword>
<evidence type="ECO:0000256" key="1">
    <source>
        <dbReference type="SAM" id="SignalP"/>
    </source>
</evidence>
<name>A0A9R1CCB5_9BACT</name>
<proteinExistence type="predicted"/>
<dbReference type="RefSeq" id="WP_223928527.1">
    <property type="nucleotide sequence ID" value="NZ_BPTU01000002.1"/>
</dbReference>
<comment type="caution">
    <text evidence="2">The sequence shown here is derived from an EMBL/GenBank/DDBJ whole genome shotgun (WGS) entry which is preliminary data.</text>
</comment>
<reference evidence="2" key="1">
    <citation type="journal article" date="2022" name="Int. J. Syst. Evol. Microbiol.">
        <title>Prevotella lacticifex sp. nov., isolated from the rumen of cows.</title>
        <authorList>
            <person name="Shinkai T."/>
            <person name="Ikeyama N."/>
            <person name="Kumagai M."/>
            <person name="Ohmori H."/>
            <person name="Sakamoto M."/>
            <person name="Ohkuma M."/>
            <person name="Mitsumori M."/>
        </authorList>
    </citation>
    <scope>NUCLEOTIDE SEQUENCE</scope>
    <source>
        <strain evidence="2">R5076</strain>
    </source>
</reference>
<evidence type="ECO:0008006" key="4">
    <source>
        <dbReference type="Google" id="ProtNLM"/>
    </source>
</evidence>
<feature type="chain" id="PRO_5040244719" description="Lipoprotein" evidence="1">
    <location>
        <begin position="21"/>
        <end position="419"/>
    </location>
</feature>
<gene>
    <name evidence="2" type="ORF">PRLR5076_27330</name>
</gene>
<dbReference type="InterPro" id="IPR013783">
    <property type="entry name" value="Ig-like_fold"/>
</dbReference>
<evidence type="ECO:0000313" key="2">
    <source>
        <dbReference type="EMBL" id="GJG59882.1"/>
    </source>
</evidence>